<protein>
    <submittedName>
        <fullName evidence="4">Acyl-CoA synthetase family member 3</fullName>
    </submittedName>
</protein>
<dbReference type="Gene3D" id="3.40.50.12780">
    <property type="entry name" value="N-terminal domain of ligase-like"/>
    <property type="match status" value="1"/>
</dbReference>
<dbReference type="PROSITE" id="PS00455">
    <property type="entry name" value="AMP_BINDING"/>
    <property type="match status" value="1"/>
</dbReference>
<reference evidence="4 5" key="1">
    <citation type="journal article" date="2021" name="Elife">
        <title>Chloroplast acquisition without the gene transfer in kleptoplastic sea slugs, Plakobranchus ocellatus.</title>
        <authorList>
            <person name="Maeda T."/>
            <person name="Takahashi S."/>
            <person name="Yoshida T."/>
            <person name="Shimamura S."/>
            <person name="Takaki Y."/>
            <person name="Nagai Y."/>
            <person name="Toyoda A."/>
            <person name="Suzuki Y."/>
            <person name="Arimoto A."/>
            <person name="Ishii H."/>
            <person name="Satoh N."/>
            <person name="Nishiyama T."/>
            <person name="Hasebe M."/>
            <person name="Maruyama T."/>
            <person name="Minagawa J."/>
            <person name="Obokata J."/>
            <person name="Shigenobu S."/>
        </authorList>
    </citation>
    <scope>NUCLEOTIDE SEQUENCE [LARGE SCALE GENOMIC DNA]</scope>
</reference>
<evidence type="ECO:0000256" key="1">
    <source>
        <dbReference type="ARBA" id="ARBA00006432"/>
    </source>
</evidence>
<evidence type="ECO:0000313" key="5">
    <source>
        <dbReference type="Proteomes" id="UP000762676"/>
    </source>
</evidence>
<dbReference type="Proteomes" id="UP000762676">
    <property type="component" value="Unassembled WGS sequence"/>
</dbReference>
<keyword evidence="5" id="KW-1185">Reference proteome</keyword>
<evidence type="ECO:0000259" key="2">
    <source>
        <dbReference type="Pfam" id="PF00501"/>
    </source>
</evidence>
<dbReference type="CDD" id="cd05941">
    <property type="entry name" value="MCS"/>
    <property type="match status" value="1"/>
</dbReference>
<evidence type="ECO:0000313" key="4">
    <source>
        <dbReference type="EMBL" id="GFS24199.1"/>
    </source>
</evidence>
<dbReference type="InterPro" id="IPR000873">
    <property type="entry name" value="AMP-dep_synth/lig_dom"/>
</dbReference>
<proteinExistence type="inferred from homology"/>
<dbReference type="PANTHER" id="PTHR43201">
    <property type="entry name" value="ACYL-COA SYNTHETASE"/>
    <property type="match status" value="1"/>
</dbReference>
<dbReference type="Pfam" id="PF00501">
    <property type="entry name" value="AMP-binding"/>
    <property type="match status" value="1"/>
</dbReference>
<name>A0AAV4JND0_9GAST</name>
<feature type="domain" description="AMP-dependent synthetase/ligase" evidence="2">
    <location>
        <begin position="65"/>
        <end position="479"/>
    </location>
</feature>
<comment type="caution">
    <text evidence="4">The sequence shown here is derived from an EMBL/GenBank/DDBJ whole genome shotgun (WGS) entry which is preliminary data.</text>
</comment>
<dbReference type="Gene3D" id="3.30.300.30">
    <property type="match status" value="1"/>
</dbReference>
<dbReference type="SUPFAM" id="SSF56801">
    <property type="entry name" value="Acetyl-CoA synthetase-like"/>
    <property type="match status" value="1"/>
</dbReference>
<dbReference type="InterPro" id="IPR045851">
    <property type="entry name" value="AMP-bd_C_sf"/>
</dbReference>
<dbReference type="InterPro" id="IPR042099">
    <property type="entry name" value="ANL_N_sf"/>
</dbReference>
<dbReference type="PANTHER" id="PTHR43201:SF8">
    <property type="entry name" value="ACYL-COA SYNTHETASE FAMILY MEMBER 3"/>
    <property type="match status" value="1"/>
</dbReference>
<sequence>MMVNVRYNFKRKQAFCLSQLRNYHQLSRAQGSNLFPYHLHERSYYHQISNKSTLPQVPVFLHAEKNIENPAIVDREGLLKYGDILHHSMSLAVEILQLFSATDSMKLNGERIALLTEPTASYVVGMYASWICNCVSVPLHPSHPASEWEYFLNDSQCSLVLVSETLFDSIRPVAEKLGIKVKIISREDIAQSYDRNRWFQPDHASNPKKVRKQYESRKQRWFDSPAEQVMQKPALIVYTSGTTGRPKGVVLTHRNLSSMVSGMQVSWGWSSRDVILCVLPLHHVHGLVNIVLTSLASSAVCVMEPKFDAATVWNLLTTPLVKNLDRNINLFMAVPTVYIKLMEYFKENVEAKDDTMSANFLKLSLSQNIRLMVCGSAAMPRTVSERWSEISGHHLLERYGMSEIGMALSHPLHGERVPGSVGNPLPDVEVRIVKPNVYSPVGYDLLAEGDSRRTIVTKGCEGEQGELLVRGPSVFKEYWNKPEETLQTFTKDGWFKTGDTAKYENGAYFIVGRTSVDVIKNGGYKISALGVEQHLLEHPDIVECAVVGLPDITWGQRVAVIVVLKAGTSMELSDLRSWAAKKMPPYQIPTVLKVIQLIPRNAMGKVNKKEIVRDFFPETLERH</sequence>
<evidence type="ECO:0000259" key="3">
    <source>
        <dbReference type="Pfam" id="PF13193"/>
    </source>
</evidence>
<dbReference type="EMBL" id="BMAT01007016">
    <property type="protein sequence ID" value="GFS24199.1"/>
    <property type="molecule type" value="Genomic_DNA"/>
</dbReference>
<feature type="domain" description="AMP-binding enzyme C-terminal" evidence="3">
    <location>
        <begin position="531"/>
        <end position="605"/>
    </location>
</feature>
<dbReference type="Pfam" id="PF13193">
    <property type="entry name" value="AMP-binding_C"/>
    <property type="match status" value="1"/>
</dbReference>
<dbReference type="GO" id="GO:0031956">
    <property type="term" value="F:medium-chain fatty acid-CoA ligase activity"/>
    <property type="evidence" value="ECO:0007669"/>
    <property type="project" value="TreeGrafter"/>
</dbReference>
<dbReference type="InterPro" id="IPR025110">
    <property type="entry name" value="AMP-bd_C"/>
</dbReference>
<gene>
    <name evidence="4" type="ORF">ElyMa_003409300</name>
</gene>
<dbReference type="AlphaFoldDB" id="A0AAV4JND0"/>
<dbReference type="InterPro" id="IPR020845">
    <property type="entry name" value="AMP-binding_CS"/>
</dbReference>
<accession>A0AAV4JND0</accession>
<comment type="similarity">
    <text evidence="1">Belongs to the ATP-dependent AMP-binding enzyme family.</text>
</comment>
<dbReference type="GO" id="GO:0006631">
    <property type="term" value="P:fatty acid metabolic process"/>
    <property type="evidence" value="ECO:0007669"/>
    <property type="project" value="TreeGrafter"/>
</dbReference>
<organism evidence="4 5">
    <name type="scientific">Elysia marginata</name>
    <dbReference type="NCBI Taxonomy" id="1093978"/>
    <lineage>
        <taxon>Eukaryota</taxon>
        <taxon>Metazoa</taxon>
        <taxon>Spiralia</taxon>
        <taxon>Lophotrochozoa</taxon>
        <taxon>Mollusca</taxon>
        <taxon>Gastropoda</taxon>
        <taxon>Heterobranchia</taxon>
        <taxon>Euthyneura</taxon>
        <taxon>Panpulmonata</taxon>
        <taxon>Sacoglossa</taxon>
        <taxon>Placobranchoidea</taxon>
        <taxon>Plakobranchidae</taxon>
        <taxon>Elysia</taxon>
    </lineage>
</organism>